<dbReference type="Proteomes" id="UP000199542">
    <property type="component" value="Unassembled WGS sequence"/>
</dbReference>
<reference evidence="2 3" key="1">
    <citation type="submission" date="2016-10" db="EMBL/GenBank/DDBJ databases">
        <authorList>
            <person name="de Groot N.N."/>
        </authorList>
    </citation>
    <scope>NUCLEOTIDE SEQUENCE [LARGE SCALE GENOMIC DNA]</scope>
    <source>
        <strain evidence="2 3">CGMCC 1.3401</strain>
    </source>
</reference>
<sequence length="80" mass="8958">MVTIQQWRPSHMLQEAVRYAFSHKHKHQHEAFELFDAGLIPFEGLDGHLLQDIGIGPNGYHAHVADQPTGTDKPGPAHAR</sequence>
<organism evidence="2 3">
    <name type="scientific">Rhizobium mongolense subsp. loessense</name>
    <dbReference type="NCBI Taxonomy" id="158890"/>
    <lineage>
        <taxon>Bacteria</taxon>
        <taxon>Pseudomonadati</taxon>
        <taxon>Pseudomonadota</taxon>
        <taxon>Alphaproteobacteria</taxon>
        <taxon>Hyphomicrobiales</taxon>
        <taxon>Rhizobiaceae</taxon>
        <taxon>Rhizobium/Agrobacterium group</taxon>
        <taxon>Rhizobium</taxon>
    </lineage>
</organism>
<name>A0A1G4PDA6_9HYPH</name>
<dbReference type="AlphaFoldDB" id="A0A1G4PDA6"/>
<evidence type="ECO:0000313" key="3">
    <source>
        <dbReference type="Proteomes" id="UP000199542"/>
    </source>
</evidence>
<accession>A0A1G4PDA6</accession>
<evidence type="ECO:0008006" key="4">
    <source>
        <dbReference type="Google" id="ProtNLM"/>
    </source>
</evidence>
<feature type="region of interest" description="Disordered" evidence="1">
    <location>
        <begin position="61"/>
        <end position="80"/>
    </location>
</feature>
<dbReference type="EMBL" id="FMTM01000001">
    <property type="protein sequence ID" value="SCW30292.1"/>
    <property type="molecule type" value="Genomic_DNA"/>
</dbReference>
<evidence type="ECO:0000256" key="1">
    <source>
        <dbReference type="SAM" id="MobiDB-lite"/>
    </source>
</evidence>
<evidence type="ECO:0000313" key="2">
    <source>
        <dbReference type="EMBL" id="SCW30292.1"/>
    </source>
</evidence>
<protein>
    <recommendedName>
        <fullName evidence="4">DUF1127 domain-containing protein</fullName>
    </recommendedName>
</protein>
<gene>
    <name evidence="2" type="ORF">SAMN02927900_00398</name>
</gene>
<proteinExistence type="predicted"/>